<keyword evidence="1" id="KW-1133">Transmembrane helix</keyword>
<gene>
    <name evidence="2" type="ORF">KEM10_03955</name>
</gene>
<feature type="transmembrane region" description="Helical" evidence="1">
    <location>
        <begin position="12"/>
        <end position="29"/>
    </location>
</feature>
<comment type="caution">
    <text evidence="2">The sequence shown here is derived from an EMBL/GenBank/DDBJ whole genome shotgun (WGS) entry which is preliminary data.</text>
</comment>
<protein>
    <submittedName>
        <fullName evidence="2">DUF4199 domain-containing protein</fullName>
    </submittedName>
</protein>
<dbReference type="InterPro" id="IPR025250">
    <property type="entry name" value="DUF4199"/>
</dbReference>
<dbReference type="Proteomes" id="UP000708576">
    <property type="component" value="Unassembled WGS sequence"/>
</dbReference>
<name>A0ABS5JR95_9BACT</name>
<organism evidence="2 3">
    <name type="scientific">Carboxylicivirga linearis</name>
    <dbReference type="NCBI Taxonomy" id="1628157"/>
    <lineage>
        <taxon>Bacteria</taxon>
        <taxon>Pseudomonadati</taxon>
        <taxon>Bacteroidota</taxon>
        <taxon>Bacteroidia</taxon>
        <taxon>Marinilabiliales</taxon>
        <taxon>Marinilabiliaceae</taxon>
        <taxon>Carboxylicivirga</taxon>
    </lineage>
</organism>
<proteinExistence type="predicted"/>
<feature type="transmembrane region" description="Helical" evidence="1">
    <location>
        <begin position="70"/>
        <end position="91"/>
    </location>
</feature>
<feature type="transmembrane region" description="Helical" evidence="1">
    <location>
        <begin position="41"/>
        <end position="58"/>
    </location>
</feature>
<dbReference type="EMBL" id="JAGUCO010000002">
    <property type="protein sequence ID" value="MBS2097420.1"/>
    <property type="molecule type" value="Genomic_DNA"/>
</dbReference>
<evidence type="ECO:0000313" key="3">
    <source>
        <dbReference type="Proteomes" id="UP000708576"/>
    </source>
</evidence>
<evidence type="ECO:0000313" key="2">
    <source>
        <dbReference type="EMBL" id="MBS2097420.1"/>
    </source>
</evidence>
<feature type="transmembrane region" description="Helical" evidence="1">
    <location>
        <begin position="132"/>
        <end position="155"/>
    </location>
</feature>
<sequence>MKKFAIEIKWGIIFFAMTLLWTVFEKLIGLHDVNIDMHSTITNFFAIPAVLIFILALIDKRKKDFNNKMTWLQGFVSGLIVTLVVALLTPFGQILTHKLLSPHYFENIIAYSVKMGNATQVEAEGYFNLTSYIYISVMSALMMGFLTSAVVAFFVRKN</sequence>
<dbReference type="Pfam" id="PF13858">
    <property type="entry name" value="DUF4199"/>
    <property type="match status" value="1"/>
</dbReference>
<keyword evidence="3" id="KW-1185">Reference proteome</keyword>
<evidence type="ECO:0000256" key="1">
    <source>
        <dbReference type="SAM" id="Phobius"/>
    </source>
</evidence>
<accession>A0ABS5JR95</accession>
<reference evidence="2 3" key="1">
    <citation type="journal article" date="2015" name="Int. J. Syst. Evol. Microbiol.">
        <title>Carboxylicivirga linearis sp. nov., isolated from a sea cucumber culture pond.</title>
        <authorList>
            <person name="Wang F.Q."/>
            <person name="Zhou Y.X."/>
            <person name="Lin X.Z."/>
            <person name="Chen G.J."/>
            <person name="Du Z.J."/>
        </authorList>
    </citation>
    <scope>NUCLEOTIDE SEQUENCE [LARGE SCALE GENOMIC DNA]</scope>
    <source>
        <strain evidence="2 3">FB218</strain>
    </source>
</reference>
<keyword evidence="1" id="KW-0472">Membrane</keyword>
<dbReference type="RefSeq" id="WP_212213786.1">
    <property type="nucleotide sequence ID" value="NZ_JAGUCO010000002.1"/>
</dbReference>
<keyword evidence="1" id="KW-0812">Transmembrane</keyword>